<reference evidence="1 2" key="1">
    <citation type="journal article" date="2018" name="Front. Plant Sci.">
        <title>Red Clover (Trifolium pratense) and Zigzag Clover (T. medium) - A Picture of Genomic Similarities and Differences.</title>
        <authorList>
            <person name="Dluhosova J."/>
            <person name="Istvanek J."/>
            <person name="Nedelnik J."/>
            <person name="Repkova J."/>
        </authorList>
    </citation>
    <scope>NUCLEOTIDE SEQUENCE [LARGE SCALE GENOMIC DNA]</scope>
    <source>
        <strain evidence="2">cv. 10/8</strain>
        <tissue evidence="1">Leaf</tissue>
    </source>
</reference>
<protein>
    <submittedName>
        <fullName evidence="1">Transposon TX1 putative 149 kDa protein</fullName>
    </submittedName>
</protein>
<evidence type="ECO:0000313" key="2">
    <source>
        <dbReference type="Proteomes" id="UP000265520"/>
    </source>
</evidence>
<dbReference type="AlphaFoldDB" id="A0A392QZQ6"/>
<sequence length="103" mass="11407">LIGKAETSLDGIDIVAMRDGPQITNDQRDFLVAPVREDEILRALNSIGDLKAPGMDGFGAKFFKAAWSIVKKDVIAAVMEFFYDEKIYNAINSTLGYKKHSQP</sequence>
<keyword evidence="2" id="KW-1185">Reference proteome</keyword>
<comment type="caution">
    <text evidence="1">The sequence shown here is derived from an EMBL/GenBank/DDBJ whole genome shotgun (WGS) entry which is preliminary data.</text>
</comment>
<evidence type="ECO:0000313" key="1">
    <source>
        <dbReference type="EMBL" id="MCI29497.1"/>
    </source>
</evidence>
<organism evidence="1 2">
    <name type="scientific">Trifolium medium</name>
    <dbReference type="NCBI Taxonomy" id="97028"/>
    <lineage>
        <taxon>Eukaryota</taxon>
        <taxon>Viridiplantae</taxon>
        <taxon>Streptophyta</taxon>
        <taxon>Embryophyta</taxon>
        <taxon>Tracheophyta</taxon>
        <taxon>Spermatophyta</taxon>
        <taxon>Magnoliopsida</taxon>
        <taxon>eudicotyledons</taxon>
        <taxon>Gunneridae</taxon>
        <taxon>Pentapetalae</taxon>
        <taxon>rosids</taxon>
        <taxon>fabids</taxon>
        <taxon>Fabales</taxon>
        <taxon>Fabaceae</taxon>
        <taxon>Papilionoideae</taxon>
        <taxon>50 kb inversion clade</taxon>
        <taxon>NPAAA clade</taxon>
        <taxon>Hologalegina</taxon>
        <taxon>IRL clade</taxon>
        <taxon>Trifolieae</taxon>
        <taxon>Trifolium</taxon>
    </lineage>
</organism>
<feature type="non-terminal residue" evidence="1">
    <location>
        <position position="1"/>
    </location>
</feature>
<name>A0A392QZQ6_9FABA</name>
<proteinExistence type="predicted"/>
<accession>A0A392QZQ6</accession>
<dbReference type="Proteomes" id="UP000265520">
    <property type="component" value="Unassembled WGS sequence"/>
</dbReference>
<dbReference type="EMBL" id="LXQA010172986">
    <property type="protein sequence ID" value="MCI29497.1"/>
    <property type="molecule type" value="Genomic_DNA"/>
</dbReference>